<proteinExistence type="inferred from homology"/>
<keyword evidence="2" id="KW-0812">Transmembrane</keyword>
<dbReference type="RefSeq" id="WP_252473297.1">
    <property type="nucleotide sequence ID" value="NZ_JAMHFY010000035.1"/>
</dbReference>
<dbReference type="PANTHER" id="PTHR22911">
    <property type="entry name" value="ACYL-MALONYL CONDENSING ENZYME-RELATED"/>
    <property type="match status" value="1"/>
</dbReference>
<dbReference type="InterPro" id="IPR037185">
    <property type="entry name" value="EmrE-like"/>
</dbReference>
<reference evidence="4" key="1">
    <citation type="submission" date="2022-05" db="EMBL/GenBank/DDBJ databases">
        <title>Expanded diversity of anoxic marine methylotrophy in a Black Sea sulfate reducing microorganism.</title>
        <authorList>
            <person name="Fischer P.Q."/>
            <person name="Stams A.J.M."/>
            <person name="Villanueva L."/>
            <person name="Sousa D.Z."/>
        </authorList>
    </citation>
    <scope>NUCLEOTIDE SEQUENCE</scope>
    <source>
        <strain evidence="4">P130</strain>
    </source>
</reference>
<evidence type="ECO:0000313" key="4">
    <source>
        <dbReference type="EMBL" id="MDO0825634.1"/>
    </source>
</evidence>
<dbReference type="Pfam" id="PF00892">
    <property type="entry name" value="EamA"/>
    <property type="match status" value="2"/>
</dbReference>
<feature type="transmembrane region" description="Helical" evidence="2">
    <location>
        <begin position="156"/>
        <end position="177"/>
    </location>
</feature>
<feature type="transmembrane region" description="Helical" evidence="2">
    <location>
        <begin position="249"/>
        <end position="268"/>
    </location>
</feature>
<evidence type="ECO:0000256" key="2">
    <source>
        <dbReference type="SAM" id="Phobius"/>
    </source>
</evidence>
<evidence type="ECO:0000259" key="3">
    <source>
        <dbReference type="Pfam" id="PF00892"/>
    </source>
</evidence>
<protein>
    <submittedName>
        <fullName evidence="4">DMT family transporter</fullName>
    </submittedName>
</protein>
<accession>A0ABT8QYS9</accession>
<keyword evidence="2" id="KW-0472">Membrane</keyword>
<name>A0ABT8QYS9_9FIRM</name>
<dbReference type="SUPFAM" id="SSF103481">
    <property type="entry name" value="Multidrug resistance efflux transporter EmrE"/>
    <property type="match status" value="2"/>
</dbReference>
<dbReference type="EMBL" id="JAMJEV010000029">
    <property type="protein sequence ID" value="MDO0825634.1"/>
    <property type="molecule type" value="Genomic_DNA"/>
</dbReference>
<sequence>MALNTAKNVQVMQTAQELGHAKKGLIYGVISGATWGLDGVILGMALAMAPFTGGATLSVYAGSLAGAAMHDGFAGFWLFFYNLFTGRASEYFRTLRTRPGKVVVLAALFGGPIAMSGYLLGINMAGASYALAITAMYPAVGAILAVFVLKEKIIPRVWAGIILCVGGAVVVGYVPPAGDFPDFYLGLAFSLLATLGWGMEGVLSTYGMDMADPDIAIGIREATSFFVYLIGILPIAAGVVVFWDAFKEVSVYYVAVAGALGALSYVCWYRALNMTGVGRAMALNVTYALWAVFFSWLLIPGFELTVTLVVGAVIITLGTILVTANPKELLKLRKV</sequence>
<feature type="transmembrane region" description="Helical" evidence="2">
    <location>
        <begin position="225"/>
        <end position="243"/>
    </location>
</feature>
<feature type="transmembrane region" description="Helical" evidence="2">
    <location>
        <begin position="102"/>
        <end position="121"/>
    </location>
</feature>
<evidence type="ECO:0000313" key="5">
    <source>
        <dbReference type="Proteomes" id="UP001176021"/>
    </source>
</evidence>
<dbReference type="PANTHER" id="PTHR22911:SF137">
    <property type="entry name" value="SOLUTE CARRIER FAMILY 35 MEMBER G2-RELATED"/>
    <property type="match status" value="1"/>
</dbReference>
<dbReference type="InterPro" id="IPR000620">
    <property type="entry name" value="EamA_dom"/>
</dbReference>
<keyword evidence="5" id="KW-1185">Reference proteome</keyword>
<feature type="transmembrane region" description="Helical" evidence="2">
    <location>
        <begin position="280"/>
        <end position="299"/>
    </location>
</feature>
<evidence type="ECO:0000256" key="1">
    <source>
        <dbReference type="ARBA" id="ARBA00007362"/>
    </source>
</evidence>
<feature type="transmembrane region" description="Helical" evidence="2">
    <location>
        <begin position="57"/>
        <end position="81"/>
    </location>
</feature>
<organism evidence="4 5">
    <name type="scientific">Desulfosporosinus nitroreducens</name>
    <dbReference type="NCBI Taxonomy" id="2018668"/>
    <lineage>
        <taxon>Bacteria</taxon>
        <taxon>Bacillati</taxon>
        <taxon>Bacillota</taxon>
        <taxon>Clostridia</taxon>
        <taxon>Eubacteriales</taxon>
        <taxon>Desulfitobacteriaceae</taxon>
        <taxon>Desulfosporosinus</taxon>
    </lineage>
</organism>
<feature type="domain" description="EamA" evidence="3">
    <location>
        <begin position="185"/>
        <end position="323"/>
    </location>
</feature>
<keyword evidence="2" id="KW-1133">Transmembrane helix</keyword>
<gene>
    <name evidence="4" type="ORF">M8H41_22755</name>
</gene>
<feature type="domain" description="EamA" evidence="3">
    <location>
        <begin position="23"/>
        <end position="171"/>
    </location>
</feature>
<feature type="transmembrane region" description="Helical" evidence="2">
    <location>
        <begin position="183"/>
        <end position="204"/>
    </location>
</feature>
<comment type="similarity">
    <text evidence="1">Belongs to the EamA transporter family.</text>
</comment>
<feature type="transmembrane region" description="Helical" evidence="2">
    <location>
        <begin position="127"/>
        <end position="149"/>
    </location>
</feature>
<comment type="caution">
    <text evidence="4">The sequence shown here is derived from an EMBL/GenBank/DDBJ whole genome shotgun (WGS) entry which is preliminary data.</text>
</comment>
<dbReference type="Proteomes" id="UP001176021">
    <property type="component" value="Unassembled WGS sequence"/>
</dbReference>
<feature type="transmembrane region" description="Helical" evidence="2">
    <location>
        <begin position="305"/>
        <end position="324"/>
    </location>
</feature>
<feature type="transmembrane region" description="Helical" evidence="2">
    <location>
        <begin position="25"/>
        <end position="51"/>
    </location>
</feature>